<accession>G9HQ33</accession>
<protein>
    <submittedName>
        <fullName evidence="1">MMGP2</fullName>
    </submittedName>
</protein>
<reference evidence="1" key="1">
    <citation type="submission" date="2011-07" db="EMBL/GenBank/DDBJ databases">
        <title>Peptides from marine metagenome.</title>
        <authorList>
            <person name="Pushpanathan M."/>
            <person name="Rajendhran J."/>
            <person name="Sundarakrishnan B."/>
            <person name="Jayachandran S."/>
            <person name="Gunasekaran P."/>
        </authorList>
    </citation>
    <scope>NUCLEOTIDE SEQUENCE</scope>
</reference>
<dbReference type="AlphaFoldDB" id="G9HQ33"/>
<dbReference type="EMBL" id="JN379817">
    <property type="protein sequence ID" value="AEO37466.1"/>
    <property type="molecule type" value="Genomic_DNA"/>
</dbReference>
<dbReference type="GO" id="GO:0016020">
    <property type="term" value="C:membrane"/>
    <property type="evidence" value="ECO:0007669"/>
    <property type="project" value="InterPro"/>
</dbReference>
<dbReference type="Pfam" id="PF01252">
    <property type="entry name" value="Peptidase_A8"/>
    <property type="match status" value="1"/>
</dbReference>
<dbReference type="InterPro" id="IPR001872">
    <property type="entry name" value="Peptidase_A8"/>
</dbReference>
<organism evidence="1">
    <name type="scientific">uncultured organism</name>
    <dbReference type="NCBI Taxonomy" id="155900"/>
    <lineage>
        <taxon>unclassified sequences</taxon>
        <taxon>environmental samples</taxon>
    </lineage>
</organism>
<name>G9HQ33_9ZZZZ</name>
<gene>
    <name evidence="1" type="primary">mmgp2</name>
</gene>
<dbReference type="GO" id="GO:0004190">
    <property type="term" value="F:aspartic-type endopeptidase activity"/>
    <property type="evidence" value="ECO:0007669"/>
    <property type="project" value="InterPro"/>
</dbReference>
<sequence>MKKQERKEQKKEKAKRAWRGAMPYFFLFAGVLLLDQLSKALMRQLPLGAQQTIIPGFFWLTHAQNTGASFSMLTGRTRCSSGWHSSSSVSSSTIMTASRAGWREAATHSSSQGSSAT</sequence>
<evidence type="ECO:0000313" key="1">
    <source>
        <dbReference type="EMBL" id="AEO37466.1"/>
    </source>
</evidence>
<proteinExistence type="predicted"/>
<dbReference type="GO" id="GO:0006508">
    <property type="term" value="P:proteolysis"/>
    <property type="evidence" value="ECO:0007669"/>
    <property type="project" value="InterPro"/>
</dbReference>